<feature type="domain" description="HTH gntR-type" evidence="4">
    <location>
        <begin position="13"/>
        <end position="81"/>
    </location>
</feature>
<evidence type="ECO:0000256" key="1">
    <source>
        <dbReference type="ARBA" id="ARBA00023015"/>
    </source>
</evidence>
<dbReference type="PANTHER" id="PTHR43537">
    <property type="entry name" value="TRANSCRIPTIONAL REGULATOR, GNTR FAMILY"/>
    <property type="match status" value="1"/>
</dbReference>
<keyword evidence="1" id="KW-0805">Transcription regulation</keyword>
<organism evidence="5 6">
    <name type="scientific">Frondihabitans sucicola</name>
    <dbReference type="NCBI Taxonomy" id="1268041"/>
    <lineage>
        <taxon>Bacteria</taxon>
        <taxon>Bacillati</taxon>
        <taxon>Actinomycetota</taxon>
        <taxon>Actinomycetes</taxon>
        <taxon>Micrococcales</taxon>
        <taxon>Microbacteriaceae</taxon>
        <taxon>Frondihabitans</taxon>
    </lineage>
</organism>
<dbReference type="EMBL" id="AP027732">
    <property type="protein sequence ID" value="BDZ49326.1"/>
    <property type="molecule type" value="Genomic_DNA"/>
</dbReference>
<reference evidence="6" key="1">
    <citation type="journal article" date="2019" name="Int. J. Syst. Evol. Microbiol.">
        <title>The Global Catalogue of Microorganisms (GCM) 10K type strain sequencing project: providing services to taxonomists for standard genome sequencing and annotation.</title>
        <authorList>
            <consortium name="The Broad Institute Genomics Platform"/>
            <consortium name="The Broad Institute Genome Sequencing Center for Infectious Disease"/>
            <person name="Wu L."/>
            <person name="Ma J."/>
        </authorList>
    </citation>
    <scope>NUCLEOTIDE SEQUENCE [LARGE SCALE GENOMIC DNA]</scope>
    <source>
        <strain evidence="6">NBRC 108728</strain>
    </source>
</reference>
<evidence type="ECO:0000256" key="3">
    <source>
        <dbReference type="ARBA" id="ARBA00023163"/>
    </source>
</evidence>
<dbReference type="Gene3D" id="1.10.10.10">
    <property type="entry name" value="Winged helix-like DNA-binding domain superfamily/Winged helix DNA-binding domain"/>
    <property type="match status" value="1"/>
</dbReference>
<dbReference type="SUPFAM" id="SSF48008">
    <property type="entry name" value="GntR ligand-binding domain-like"/>
    <property type="match status" value="1"/>
</dbReference>
<dbReference type="InterPro" id="IPR036388">
    <property type="entry name" value="WH-like_DNA-bd_sf"/>
</dbReference>
<dbReference type="Pfam" id="PF00392">
    <property type="entry name" value="GntR"/>
    <property type="match status" value="1"/>
</dbReference>
<dbReference type="InterPro" id="IPR008920">
    <property type="entry name" value="TF_FadR/GntR_C"/>
</dbReference>
<dbReference type="InterPro" id="IPR000524">
    <property type="entry name" value="Tscrpt_reg_HTH_GntR"/>
</dbReference>
<dbReference type="PANTHER" id="PTHR43537:SF5">
    <property type="entry name" value="UXU OPERON TRANSCRIPTIONAL REGULATOR"/>
    <property type="match status" value="1"/>
</dbReference>
<evidence type="ECO:0000313" key="6">
    <source>
        <dbReference type="Proteomes" id="UP001321486"/>
    </source>
</evidence>
<dbReference type="PRINTS" id="PR00035">
    <property type="entry name" value="HTHGNTR"/>
</dbReference>
<evidence type="ECO:0000259" key="4">
    <source>
        <dbReference type="PROSITE" id="PS50949"/>
    </source>
</evidence>
<keyword evidence="6" id="KW-1185">Reference proteome</keyword>
<sequence length="238" mass="25878">MVWLETQQTSPREMSSRVILNRMLELLLSGDLAPGARIPSERQLAEELQVGRGMIREAIKSLSMLGLLDQRVGDGTFLQSSSSELLPKVIEWGLLLGERRLEDLLEARSILEVQLVGLAAERRTPAELEAIQAHAAVMRTPDVAVDDYVAADIAFHLDIARASHNAVLSGVLENIRSLLEVWVSRVIHTAGETESSLAMHEPILAAIEASDAEAAVAAMSAHMERATRRLHASLPSAG</sequence>
<dbReference type="Proteomes" id="UP001321486">
    <property type="component" value="Chromosome"/>
</dbReference>
<evidence type="ECO:0000256" key="2">
    <source>
        <dbReference type="ARBA" id="ARBA00023125"/>
    </source>
</evidence>
<keyword evidence="2" id="KW-0238">DNA-binding</keyword>
<accession>A0ABM8GLS7</accession>
<dbReference type="InterPro" id="IPR036390">
    <property type="entry name" value="WH_DNA-bd_sf"/>
</dbReference>
<gene>
    <name evidence="5" type="ORF">GCM10025867_15670</name>
</gene>
<protein>
    <submittedName>
        <fullName evidence="5">Transcriptional regulator</fullName>
    </submittedName>
</protein>
<dbReference type="InterPro" id="IPR011711">
    <property type="entry name" value="GntR_C"/>
</dbReference>
<evidence type="ECO:0000313" key="5">
    <source>
        <dbReference type="EMBL" id="BDZ49326.1"/>
    </source>
</evidence>
<dbReference type="PROSITE" id="PS50949">
    <property type="entry name" value="HTH_GNTR"/>
    <property type="match status" value="1"/>
</dbReference>
<dbReference type="Gene3D" id="1.20.120.530">
    <property type="entry name" value="GntR ligand-binding domain-like"/>
    <property type="match status" value="1"/>
</dbReference>
<dbReference type="SUPFAM" id="SSF46785">
    <property type="entry name" value="Winged helix' DNA-binding domain"/>
    <property type="match status" value="1"/>
</dbReference>
<dbReference type="Pfam" id="PF07729">
    <property type="entry name" value="FCD"/>
    <property type="match status" value="1"/>
</dbReference>
<keyword evidence="3" id="KW-0804">Transcription</keyword>
<dbReference type="CDD" id="cd07377">
    <property type="entry name" value="WHTH_GntR"/>
    <property type="match status" value="1"/>
</dbReference>
<proteinExistence type="predicted"/>
<dbReference type="SMART" id="SM00345">
    <property type="entry name" value="HTH_GNTR"/>
    <property type="match status" value="1"/>
</dbReference>
<name>A0ABM8GLS7_9MICO</name>
<dbReference type="SMART" id="SM00895">
    <property type="entry name" value="FCD"/>
    <property type="match status" value="1"/>
</dbReference>